<feature type="transmembrane region" description="Helical" evidence="1">
    <location>
        <begin position="12"/>
        <end position="29"/>
    </location>
</feature>
<keyword evidence="1" id="KW-1133">Transmembrane helix</keyword>
<dbReference type="AlphaFoldDB" id="A0A0W8FP23"/>
<organism evidence="2">
    <name type="scientific">hydrocarbon metagenome</name>
    <dbReference type="NCBI Taxonomy" id="938273"/>
    <lineage>
        <taxon>unclassified sequences</taxon>
        <taxon>metagenomes</taxon>
        <taxon>ecological metagenomes</taxon>
    </lineage>
</organism>
<reference evidence="2" key="1">
    <citation type="journal article" date="2015" name="Proc. Natl. Acad. Sci. U.S.A.">
        <title>Networks of energetic and metabolic interactions define dynamics in microbial communities.</title>
        <authorList>
            <person name="Embree M."/>
            <person name="Liu J.K."/>
            <person name="Al-Bassam M.M."/>
            <person name="Zengler K."/>
        </authorList>
    </citation>
    <scope>NUCLEOTIDE SEQUENCE</scope>
</reference>
<proteinExistence type="predicted"/>
<keyword evidence="1" id="KW-0812">Transmembrane</keyword>
<name>A0A0W8FP23_9ZZZZ</name>
<dbReference type="EMBL" id="LNQE01000974">
    <property type="protein sequence ID" value="KUG22366.1"/>
    <property type="molecule type" value="Genomic_DNA"/>
</dbReference>
<keyword evidence="1" id="KW-0472">Membrane</keyword>
<feature type="transmembrane region" description="Helical" evidence="1">
    <location>
        <begin position="134"/>
        <end position="153"/>
    </location>
</feature>
<dbReference type="InterPro" id="IPR046740">
    <property type="entry name" value="DUF6790"/>
</dbReference>
<feature type="transmembrane region" description="Helical" evidence="1">
    <location>
        <begin position="79"/>
        <end position="95"/>
    </location>
</feature>
<gene>
    <name evidence="2" type="ORF">ASZ90_007905</name>
</gene>
<evidence type="ECO:0000256" key="1">
    <source>
        <dbReference type="SAM" id="Phobius"/>
    </source>
</evidence>
<sequence>MTKTKLTSMMEWIRPAGIGVAIFCAYYFGHDAISQFQIMGISIVVIMSGTVAFESLVLGEAASEKIGYAPNRAYQIQSGLANAAIACTALLVYVLDWGKYAVATIVSVMLIFFTLSAANHLTTAIRDGNMKPVNLLRPAMTLLLLGLLLPLMIKALSS</sequence>
<dbReference type="Pfam" id="PF20589">
    <property type="entry name" value="DUF6790"/>
    <property type="match status" value="1"/>
</dbReference>
<feature type="transmembrane region" description="Helical" evidence="1">
    <location>
        <begin position="35"/>
        <end position="58"/>
    </location>
</feature>
<accession>A0A0W8FP23</accession>
<evidence type="ECO:0000313" key="2">
    <source>
        <dbReference type="EMBL" id="KUG22366.1"/>
    </source>
</evidence>
<comment type="caution">
    <text evidence="2">The sequence shown here is derived from an EMBL/GenBank/DDBJ whole genome shotgun (WGS) entry which is preliminary data.</text>
</comment>
<feature type="transmembrane region" description="Helical" evidence="1">
    <location>
        <begin position="101"/>
        <end position="122"/>
    </location>
</feature>
<protein>
    <submittedName>
        <fullName evidence="2">Uncharacterized protein</fullName>
    </submittedName>
</protein>